<gene>
    <name evidence="4" type="ORF">ACFFTR_11305</name>
</gene>
<dbReference type="InterPro" id="IPR041664">
    <property type="entry name" value="AAA_16"/>
</dbReference>
<dbReference type="InterPro" id="IPR016032">
    <property type="entry name" value="Sig_transdc_resp-reg_C-effctor"/>
</dbReference>
<dbReference type="SUPFAM" id="SSF46894">
    <property type="entry name" value="C-terminal effector domain of the bipartite response regulators"/>
    <property type="match status" value="1"/>
</dbReference>
<dbReference type="Gene3D" id="1.10.10.10">
    <property type="entry name" value="Winged helix-like DNA-binding domain superfamily/Winged helix DNA-binding domain"/>
    <property type="match status" value="1"/>
</dbReference>
<dbReference type="PANTHER" id="PTHR16305:SF35">
    <property type="entry name" value="TRANSCRIPTIONAL ACTIVATOR DOMAIN"/>
    <property type="match status" value="1"/>
</dbReference>
<dbReference type="Proteomes" id="UP001589608">
    <property type="component" value="Unassembled WGS sequence"/>
</dbReference>
<dbReference type="SMART" id="SM00421">
    <property type="entry name" value="HTH_LUXR"/>
    <property type="match status" value="1"/>
</dbReference>
<dbReference type="Pfam" id="PF00196">
    <property type="entry name" value="GerE"/>
    <property type="match status" value="1"/>
</dbReference>
<reference evidence="4 5" key="1">
    <citation type="submission" date="2024-09" db="EMBL/GenBank/DDBJ databases">
        <authorList>
            <person name="Sun Q."/>
            <person name="Mori K."/>
        </authorList>
    </citation>
    <scope>NUCLEOTIDE SEQUENCE [LARGE SCALE GENOMIC DNA]</scope>
    <source>
        <strain evidence="4 5">JCM 3307</strain>
    </source>
</reference>
<sequence length="840" mass="88069">MLVGRSQEQARLAALVEAARDGTGGALVLRGDPGIGKTALLDWVATVPAAGATVLRAAGAEFEADLPFAALSQLLRPVLHRLDALPAPQRAALAGAFGLGPPQQGDRLLVGLAVLSLLADGEPVVCLVDDAQWLDSVSADALLFAARRLGAECIAIVFAARDGSFPAPGVPSLELEGLADADAVRLLGAGTPPAVQAQQTALARGNPLALLTGGAPPEAFRAQVAALPPPTRAALLLAAADDSGELGPVLRLASAEDLRPAEEARLIEAGDGRIRFRHPLVRAAVYNGASLAERVAAHRALADALSGPRSADRHAWHRAAAATGPDDEVAALLEASAGAARARGGYGAAAAAYERAAELSTDARAQARRLLLAAENGLHAGAHSAAVRLAERAGGLDPDPAFLGRVGLVEGVAWFWQGNFRAAYDLMAYGGNHRAALHPAWYLGEPTIGECLDRLAASDDDPVARYIVAAARDRPLPPVADRRTAHDPAVAPRDLVELCGFGFVAGQDTETHELTAALVTRSRADGLAGLLPTLLFYLAEAELFAGRHRDAAVSVHEGLELARDTGQALWVGQLSAVAAVLHALAGDDDACRAAAADALAAAAPGAEPAGHPWTQWALGLLDLGRGRPEAAVPRLLPLQSQRYGHQVVAYRSIPDLVEAAVRAGQDPLAAPAVARLAAFAERTGRPWAQSLLHRCRALLSGDEQEFRLALKLPARPFERARTELLYGEWLRRARRRTDARTLLQPALETFDRLAARPWSARARTELEATGLPSAPGRPEPAPARLTPQELQIARLAAQGLSNKDIAAQLFLSPKTVAYHLYKAYPKLGVTARTDLAALPL</sequence>
<dbReference type="CDD" id="cd06170">
    <property type="entry name" value="LuxR_C_like"/>
    <property type="match status" value="1"/>
</dbReference>
<evidence type="ECO:0000259" key="3">
    <source>
        <dbReference type="PROSITE" id="PS50043"/>
    </source>
</evidence>
<dbReference type="PRINTS" id="PR00038">
    <property type="entry name" value="HTHLUXR"/>
</dbReference>
<keyword evidence="2" id="KW-0067">ATP-binding</keyword>
<dbReference type="Pfam" id="PF13191">
    <property type="entry name" value="AAA_16"/>
    <property type="match status" value="1"/>
</dbReference>
<name>A0ABV5M499_9ACTN</name>
<dbReference type="PROSITE" id="PS50043">
    <property type="entry name" value="HTH_LUXR_2"/>
    <property type="match status" value="1"/>
</dbReference>
<feature type="domain" description="HTH luxR-type" evidence="3">
    <location>
        <begin position="778"/>
        <end position="840"/>
    </location>
</feature>
<keyword evidence="1" id="KW-0547">Nucleotide-binding</keyword>
<dbReference type="SUPFAM" id="SSF52540">
    <property type="entry name" value="P-loop containing nucleoside triphosphate hydrolases"/>
    <property type="match status" value="1"/>
</dbReference>
<dbReference type="PANTHER" id="PTHR16305">
    <property type="entry name" value="TESTICULAR SOLUBLE ADENYLYL CYCLASE"/>
    <property type="match status" value="1"/>
</dbReference>
<organism evidence="4 5">
    <name type="scientific">Dactylosporangium vinaceum</name>
    <dbReference type="NCBI Taxonomy" id="53362"/>
    <lineage>
        <taxon>Bacteria</taxon>
        <taxon>Bacillati</taxon>
        <taxon>Actinomycetota</taxon>
        <taxon>Actinomycetes</taxon>
        <taxon>Micromonosporales</taxon>
        <taxon>Micromonosporaceae</taxon>
        <taxon>Dactylosporangium</taxon>
    </lineage>
</organism>
<accession>A0ABV5M499</accession>
<dbReference type="EMBL" id="JBHMCA010000022">
    <property type="protein sequence ID" value="MFB9443670.1"/>
    <property type="molecule type" value="Genomic_DNA"/>
</dbReference>
<evidence type="ECO:0000256" key="2">
    <source>
        <dbReference type="ARBA" id="ARBA00022840"/>
    </source>
</evidence>
<evidence type="ECO:0000313" key="4">
    <source>
        <dbReference type="EMBL" id="MFB9443670.1"/>
    </source>
</evidence>
<comment type="caution">
    <text evidence="4">The sequence shown here is derived from an EMBL/GenBank/DDBJ whole genome shotgun (WGS) entry which is preliminary data.</text>
</comment>
<dbReference type="InterPro" id="IPR027417">
    <property type="entry name" value="P-loop_NTPase"/>
</dbReference>
<keyword evidence="5" id="KW-1185">Reference proteome</keyword>
<dbReference type="RefSeq" id="WP_223093530.1">
    <property type="nucleotide sequence ID" value="NZ_CP061913.1"/>
</dbReference>
<evidence type="ECO:0000256" key="1">
    <source>
        <dbReference type="ARBA" id="ARBA00022741"/>
    </source>
</evidence>
<protein>
    <submittedName>
        <fullName evidence="4">AAA family ATPase</fullName>
    </submittedName>
</protein>
<dbReference type="InterPro" id="IPR000792">
    <property type="entry name" value="Tscrpt_reg_LuxR_C"/>
</dbReference>
<dbReference type="InterPro" id="IPR036388">
    <property type="entry name" value="WH-like_DNA-bd_sf"/>
</dbReference>
<evidence type="ECO:0000313" key="5">
    <source>
        <dbReference type="Proteomes" id="UP001589608"/>
    </source>
</evidence>
<proteinExistence type="predicted"/>